<feature type="signal peptide" evidence="1">
    <location>
        <begin position="1"/>
        <end position="18"/>
    </location>
</feature>
<evidence type="ECO:0000313" key="2">
    <source>
        <dbReference type="EMBL" id="VEB44821.1"/>
    </source>
</evidence>
<evidence type="ECO:0000313" key="3">
    <source>
        <dbReference type="Proteomes" id="UP000275777"/>
    </source>
</evidence>
<dbReference type="EMBL" id="LR134182">
    <property type="protein sequence ID" value="VEB44821.1"/>
    <property type="molecule type" value="Genomic_DNA"/>
</dbReference>
<protein>
    <recommendedName>
        <fullName evidence="4">DUF2845 domain-containing protein</fullName>
    </recommendedName>
</protein>
<dbReference type="Proteomes" id="UP000275777">
    <property type="component" value="Chromosome"/>
</dbReference>
<accession>A0A447TJ02</accession>
<gene>
    <name evidence="2" type="ORF">NCTC9695_05325</name>
</gene>
<dbReference type="RefSeq" id="WP_140411167.1">
    <property type="nucleotide sequence ID" value="NZ_NHOO01000005.1"/>
</dbReference>
<keyword evidence="1" id="KW-0732">Signal</keyword>
<evidence type="ECO:0000256" key="1">
    <source>
        <dbReference type="SAM" id="SignalP"/>
    </source>
</evidence>
<reference evidence="2 3" key="1">
    <citation type="submission" date="2018-12" db="EMBL/GenBank/DDBJ databases">
        <authorList>
            <consortium name="Pathogen Informatics"/>
        </authorList>
    </citation>
    <scope>NUCLEOTIDE SEQUENCE [LARGE SCALE GENOMIC DNA]</scope>
    <source>
        <strain evidence="2 3">NCTC9695</strain>
    </source>
</reference>
<dbReference type="AlphaFoldDB" id="A0A447TJ02"/>
<sequence length="99" mass="10496">MKARLAAFALVITGAAHAAPIPFETYIKLHNGMLEAELVSVAGAPDYGSDSNQGRLASGVATVSTTRQLSWLANGQIPYTTVVTLRDGVVVDIKRDKKL</sequence>
<organism evidence="2 3">
    <name type="scientific">Chromobacterium violaceum</name>
    <dbReference type="NCBI Taxonomy" id="536"/>
    <lineage>
        <taxon>Bacteria</taxon>
        <taxon>Pseudomonadati</taxon>
        <taxon>Pseudomonadota</taxon>
        <taxon>Betaproteobacteria</taxon>
        <taxon>Neisseriales</taxon>
        <taxon>Chromobacteriaceae</taxon>
        <taxon>Chromobacterium</taxon>
    </lineage>
</organism>
<name>A0A447TJ02_CHRVL</name>
<evidence type="ECO:0008006" key="4">
    <source>
        <dbReference type="Google" id="ProtNLM"/>
    </source>
</evidence>
<proteinExistence type="predicted"/>
<feature type="chain" id="PRO_5019363695" description="DUF2845 domain-containing protein" evidence="1">
    <location>
        <begin position="19"/>
        <end position="99"/>
    </location>
</feature>